<keyword evidence="19" id="KW-0233">DNA recombination</keyword>
<feature type="compositionally biased region" description="Basic residues" evidence="23">
    <location>
        <begin position="1384"/>
        <end position="1393"/>
    </location>
</feature>
<evidence type="ECO:0000256" key="10">
    <source>
        <dbReference type="ARBA" id="ARBA00022759"/>
    </source>
</evidence>
<dbReference type="Pfam" id="PF13976">
    <property type="entry name" value="gag_pre-integrs"/>
    <property type="match status" value="1"/>
</dbReference>
<feature type="domain" description="Integrase catalytic" evidence="24">
    <location>
        <begin position="415"/>
        <end position="586"/>
    </location>
</feature>
<feature type="region of interest" description="Disordered" evidence="23">
    <location>
        <begin position="160"/>
        <end position="193"/>
    </location>
</feature>
<dbReference type="SUPFAM" id="SSF53098">
    <property type="entry name" value="Ribonuclease H-like"/>
    <property type="match status" value="1"/>
</dbReference>
<keyword evidence="16" id="KW-0695">RNA-directed DNA polymerase</keyword>
<keyword evidence="2" id="KW-0815">Transposition</keyword>
<gene>
    <name evidence="25" type="primary">BQ5605_C001g00208</name>
    <name evidence="25" type="ORF">BQ5605_C001G00208</name>
</gene>
<comment type="function">
    <text evidence="1">The aspartyl protease (PR) mediates the proteolytic cleavages of the Gag and Gag-Pol polyproteins after assembly of the VLP.</text>
</comment>
<dbReference type="SUPFAM" id="SSF56672">
    <property type="entry name" value="DNA/RNA polymerases"/>
    <property type="match status" value="1"/>
</dbReference>
<keyword evidence="18" id="KW-0917">Virion maturation</keyword>
<feature type="compositionally biased region" description="Basic and acidic residues" evidence="23">
    <location>
        <begin position="1560"/>
        <end position="1576"/>
    </location>
</feature>
<evidence type="ECO:0000256" key="15">
    <source>
        <dbReference type="ARBA" id="ARBA00022908"/>
    </source>
</evidence>
<evidence type="ECO:0000256" key="22">
    <source>
        <dbReference type="ARBA" id="ARBA00049244"/>
    </source>
</evidence>
<evidence type="ECO:0000256" key="12">
    <source>
        <dbReference type="ARBA" id="ARBA00022840"/>
    </source>
</evidence>
<keyword evidence="6" id="KW-0540">Nuclease</keyword>
<keyword evidence="26" id="KW-1185">Reference proteome</keyword>
<comment type="catalytic activity">
    <reaction evidence="21">
        <text>DNA(n) + a 2'-deoxyribonucleoside 5'-triphosphate = DNA(n+1) + diphosphate</text>
        <dbReference type="Rhea" id="RHEA:22508"/>
        <dbReference type="Rhea" id="RHEA-COMP:17339"/>
        <dbReference type="Rhea" id="RHEA-COMP:17340"/>
        <dbReference type="ChEBI" id="CHEBI:33019"/>
        <dbReference type="ChEBI" id="CHEBI:61560"/>
        <dbReference type="ChEBI" id="CHEBI:173112"/>
        <dbReference type="EC" id="2.7.7.49"/>
    </reaction>
</comment>
<dbReference type="GO" id="GO:0005634">
    <property type="term" value="C:nucleus"/>
    <property type="evidence" value="ECO:0007669"/>
    <property type="project" value="UniProtKB-ARBA"/>
</dbReference>
<evidence type="ECO:0000256" key="2">
    <source>
        <dbReference type="ARBA" id="ARBA00022578"/>
    </source>
</evidence>
<dbReference type="Pfam" id="PF22936">
    <property type="entry name" value="Pol_BBD"/>
    <property type="match status" value="1"/>
</dbReference>
<dbReference type="GO" id="GO:0005524">
    <property type="term" value="F:ATP binding"/>
    <property type="evidence" value="ECO:0007669"/>
    <property type="project" value="UniProtKB-KW"/>
</dbReference>
<dbReference type="GO" id="GO:0006310">
    <property type="term" value="P:DNA recombination"/>
    <property type="evidence" value="ECO:0007669"/>
    <property type="project" value="UniProtKB-KW"/>
</dbReference>
<dbReference type="PROSITE" id="PS50994">
    <property type="entry name" value="INTEGRASE"/>
    <property type="match status" value="1"/>
</dbReference>
<keyword evidence="3" id="KW-1188">Viral release from host cell</keyword>
<keyword evidence="17" id="KW-0808">Transferase</keyword>
<evidence type="ECO:0000256" key="19">
    <source>
        <dbReference type="ARBA" id="ARBA00023172"/>
    </source>
</evidence>
<dbReference type="Pfam" id="PF07727">
    <property type="entry name" value="RVT_2"/>
    <property type="match status" value="1"/>
</dbReference>
<evidence type="ECO:0000256" key="5">
    <source>
        <dbReference type="ARBA" id="ARBA00022695"/>
    </source>
</evidence>
<feature type="compositionally biased region" description="Basic and acidic residues" evidence="23">
    <location>
        <begin position="2148"/>
        <end position="2159"/>
    </location>
</feature>
<evidence type="ECO:0000256" key="9">
    <source>
        <dbReference type="ARBA" id="ARBA00022750"/>
    </source>
</evidence>
<keyword evidence="8" id="KW-0547">Nucleotide-binding</keyword>
<evidence type="ECO:0000256" key="1">
    <source>
        <dbReference type="ARBA" id="ARBA00002180"/>
    </source>
</evidence>
<evidence type="ECO:0000256" key="6">
    <source>
        <dbReference type="ARBA" id="ARBA00022722"/>
    </source>
</evidence>
<dbReference type="GO" id="GO:0006508">
    <property type="term" value="P:proteolysis"/>
    <property type="evidence" value="ECO:0007669"/>
    <property type="project" value="UniProtKB-KW"/>
</dbReference>
<keyword evidence="9" id="KW-0064">Aspartyl protease</keyword>
<dbReference type="GO" id="GO:0004519">
    <property type="term" value="F:endonuclease activity"/>
    <property type="evidence" value="ECO:0007669"/>
    <property type="project" value="UniProtKB-KW"/>
</dbReference>
<evidence type="ECO:0000256" key="18">
    <source>
        <dbReference type="ARBA" id="ARBA00023113"/>
    </source>
</evidence>
<dbReference type="CDD" id="cd09272">
    <property type="entry name" value="RNase_HI_RT_Ty1"/>
    <property type="match status" value="1"/>
</dbReference>
<protein>
    <submittedName>
        <fullName evidence="25">BQ5605_C001g00208 protein</fullName>
    </submittedName>
</protein>
<dbReference type="GO" id="GO:0015074">
    <property type="term" value="P:DNA integration"/>
    <property type="evidence" value="ECO:0007669"/>
    <property type="project" value="UniProtKB-KW"/>
</dbReference>
<feature type="compositionally biased region" description="Polar residues" evidence="23">
    <location>
        <begin position="1362"/>
        <end position="1380"/>
    </location>
</feature>
<comment type="catalytic activity">
    <reaction evidence="22">
        <text>DNA(n) + a 2'-deoxyribonucleoside 5'-triphosphate = DNA(n+1) + diphosphate</text>
        <dbReference type="Rhea" id="RHEA:22508"/>
        <dbReference type="Rhea" id="RHEA-COMP:17339"/>
        <dbReference type="Rhea" id="RHEA-COMP:17340"/>
        <dbReference type="ChEBI" id="CHEBI:33019"/>
        <dbReference type="ChEBI" id="CHEBI:61560"/>
        <dbReference type="ChEBI" id="CHEBI:173112"/>
        <dbReference type="EC" id="2.7.7.7"/>
    </reaction>
</comment>
<name>A0A2X0M6M0_9BASI</name>
<feature type="region of interest" description="Disordered" evidence="23">
    <location>
        <begin position="2126"/>
        <end position="2173"/>
    </location>
</feature>
<feature type="region of interest" description="Disordered" evidence="23">
    <location>
        <begin position="1360"/>
        <end position="1393"/>
    </location>
</feature>
<feature type="compositionally biased region" description="Polar residues" evidence="23">
    <location>
        <begin position="1580"/>
        <end position="1599"/>
    </location>
</feature>
<dbReference type="InterPro" id="IPR057670">
    <property type="entry name" value="SH3_retrovirus"/>
</dbReference>
<dbReference type="InterPro" id="IPR013103">
    <property type="entry name" value="RVT_2"/>
</dbReference>
<dbReference type="InterPro" id="IPR012337">
    <property type="entry name" value="RNaseH-like_sf"/>
</dbReference>
<evidence type="ECO:0000256" key="23">
    <source>
        <dbReference type="SAM" id="MobiDB-lite"/>
    </source>
</evidence>
<evidence type="ECO:0000313" key="25">
    <source>
        <dbReference type="EMBL" id="SGY44838.1"/>
    </source>
</evidence>
<dbReference type="InterPro" id="IPR054722">
    <property type="entry name" value="PolX-like_BBD"/>
</dbReference>
<keyword evidence="5" id="KW-0548">Nucleotidyltransferase</keyword>
<evidence type="ECO:0000256" key="20">
    <source>
        <dbReference type="ARBA" id="ARBA00023268"/>
    </source>
</evidence>
<dbReference type="PANTHER" id="PTHR42648:SF11">
    <property type="entry name" value="TRANSPOSON TY4-P GAG-POL POLYPROTEIN"/>
    <property type="match status" value="1"/>
</dbReference>
<keyword evidence="17" id="KW-0239">DNA-directed DNA polymerase</keyword>
<feature type="compositionally biased region" description="Polar residues" evidence="23">
    <location>
        <begin position="1954"/>
        <end position="1965"/>
    </location>
</feature>
<keyword evidence="4" id="KW-0645">Protease</keyword>
<evidence type="ECO:0000256" key="13">
    <source>
        <dbReference type="ARBA" id="ARBA00022842"/>
    </source>
</evidence>
<keyword evidence="12" id="KW-0067">ATP-binding</keyword>
<dbReference type="InterPro" id="IPR036397">
    <property type="entry name" value="RNaseH_sf"/>
</dbReference>
<keyword evidence="10" id="KW-0255">Endonuclease</keyword>
<evidence type="ECO:0000256" key="11">
    <source>
        <dbReference type="ARBA" id="ARBA00022801"/>
    </source>
</evidence>
<keyword evidence="7" id="KW-0479">Metal-binding</keyword>
<keyword evidence="20" id="KW-0511">Multifunctional enzyme</keyword>
<evidence type="ECO:0000256" key="17">
    <source>
        <dbReference type="ARBA" id="ARBA00022932"/>
    </source>
</evidence>
<dbReference type="Gene3D" id="3.30.420.10">
    <property type="entry name" value="Ribonuclease H-like superfamily/Ribonuclease H"/>
    <property type="match status" value="1"/>
</dbReference>
<sequence length="2618" mass="291232">MVKSKSLSAKNIWEKLKQHHEGNADPFKIRTLLYEISNASYDEDTNLGEFLQGITDKVDQLEDLGQKFKDEAIVAFMLQALPPSYEMLKQAIKLSDKCSVDYAVNRLTDEYSERKLTGKYDKLLKNAGALAVREGTQVKRDPNCICRGCKGTGHYQIDPECPKYDPNAKRGRNKNHSNKKKKQHKHSKGSADSEESASFALVVKSLEESHSLHINVANRVLQNDQSEIWILDTGASQHYVGNASLLTDRQHGSLNVQTASGQVVHCDTYGTVRFKLRSGASLSLLNVYHLPGAPVNLVSTRALYRSGASCGWEDGRDVMTIKIKGLTVAKTLNGTGYTLDFTRIVEDQAHVATRATVGAPLMEWHRRYGHIAVSSLKELVKSGAVDGLVLTDEKVHDCEPCISSKSRVSKFSESVTHVTDVLQRVFMDIGFVAEDQVDFQGRKAYLAIVDQYSTAKWTFPLKTKSAEEVTRVWIAFRQGVEKMTGRKIKRVRTDNGNEFTNKLIGTDFQSQGILHETSAPYTPQQNGTVERFNGSLMAIVRAVLAASKLSWKYWSYAMEYATFVANRVLHSKLDGKTAYEVFYGKKPKVSHFRPFGSTVFAQVPKSKRSKLEPTSVRGTFIGYDNEYNYRVLVDSDSEHKVVITRDIAVLNLQPEEVRAPEVTTLLEGPDEDVGPVLEGNDAGDELQDEVAVEEIAPARPNRPRWEYGDPAVRGRNPGRFEEIDAGNEIHQRTRGQRCIAEQQGLFVTDIPELDPEPPIMSGYAMISTDRPAVPSSYEEAMNNVEADKWKEAIQDELNAMDRHQVLADSDLPHGARALGSKWVFARKENAQGEVICYKARLVAQGFAQRSGIDYNETFAPVARSTTILFLIAIAASQGLCLEQFDYDSAFLNGTMTEMVYMKYPKGWDRPQLGQVLRLVKSMYGTKQAPREWNSAVNKLMVACGYSRSDADSCLYVKRVEEMFIYITLYVDDGLAASNDQTFLDSEIQAFNKVYQLKRLGPVKVFLGLEFLRSSKFIFVHQSKYIRSLVATYGGDHGSKHPAKVPMEPRLNMEHSAELFDDIALYQSAVGALQYAAHRARPDIVTSFRAAASKVSAPTQADWIAVKRIIRYLQGIIDWGLKYNLEGSTVFKLYSDASWGDDMLTGKSIGAFVLIMAGAAISWQSKQQSMVATSTTEAEILAASATAKEAMWLRRLAADLKIQQPGSTLLWEDNQAVIAITQIPAHHGRTKHYSVHHFYIRERVTTGDIRIKYCKTGAMTADLLTKPLDRNLFKLHRDGLGMSNLVPFTWGDVLIVCMDPGSSGGLSHMWAFSASSSRTDSKGRWKGPRLDANVEYSKYSKRRCMGVFVCCDQSCPGKHRPHTSLSTASRSKLFQEETPQLVTGRPKKAATRKHLAPNIERPSDELPPCPITSCNGPMGHILCSATIARGQREECPGEIYIWHSGYHLHPPPLVSRPSPQHLEELQQLRKAAPQASAAELRMGQMTAFPQDPRHRPSASEICPVFDSTRSISRYAPRVGHSKRNGALPDTLRSAIEAVANAGCLAYIEIPGQRQGQPLAEQIHDPDPRNQPRNDGSRSKSKITSNSLTDSETSFGIQTPQMKARLSETIDDRLVEGNLGWPTDAHNTYFRDNWVLLATVCYSPSARRRFPILYSVGNHERSGFYRRHFAHLFQILDDANYSVEDIVNGVTFVVDYSSAQISGLRQAISDWYVARKTADVGRLNVTPNQVSQWTAEAIQIGEKAASGCAFHFIEQVRRFGVRHLSTQTERERFAMLVNTMRNAKSHASIESIAKRTIDEFPELNGSAERCVATTTNAVESSHWLLIHSCGGERFGPVEGVMRLIDFAKMTDRIESHATDGYVRSSTYHEQGNVRTHIKEIKSRNRVPSSYVSDANMPEPSISFAAPARLAGIGFSESPQGPSDLSKGPATPPLSESTKSPPSTSNRSRQQPKNRSRQGNGPTAQSIASKKGSTRVDYPHKRKIPDPPSDEHSSSESSDDVGLTPSIHCNSSEAIPPTDHSIKLHQTSNSKSKGSPPRSDFSGPSRRVPVVPMAVRALNEETELSQILLAQHNARNLEAPSGRKYRIPRKRLAFLLSEPESKSEAKRTCTSVFDIPLSMVASKSELAPSKSARKVEIATPKPASTSTSLERTSDKLPEDSRSAPRVKFAPPKTSTSTSLGSTIVQLHADFWLRSGEDGPVVIIQGPWSDNSCWIDSTLIALLSVANGLEPWLQCLDILNTHTAYVIPPLGDEMVLRLRPRYLALELWDAIREYTALARKFDMKPAANAIEAYTQLRERMISTVVGMSKERGSHFTTPFERGSYSSPVTWLETLHSFTVDHPVLPSAVTLNDPDRTLVELHLQRAGYFTACNCIQIEVSPRRQFVVDWPLLISSLHLSSHSLETLSDVLASIVGQPLKLYTEAKNSGRRHHKRNCPGGSYVQFVSITSLPRVIVININNVYPEHSLASAELRFGVSDQMPEMVWRLRSGVYNINNSHFVTNATVGYGQEAACYHFDAIKGSLARPIGDRNAGGLVSVLFYELEEESLNFLQALNLMLTRQWHEMWSLYHEPSDPPDIGIKVSSLPPKGTLEEGQGVWKMEDASAFFHECEIVSVGNAKRADQ</sequence>
<dbReference type="GO" id="GO:0004190">
    <property type="term" value="F:aspartic-type endopeptidase activity"/>
    <property type="evidence" value="ECO:0007669"/>
    <property type="project" value="UniProtKB-KW"/>
</dbReference>
<feature type="compositionally biased region" description="Polar residues" evidence="23">
    <location>
        <begin position="2021"/>
        <end position="2030"/>
    </location>
</feature>
<evidence type="ECO:0000256" key="7">
    <source>
        <dbReference type="ARBA" id="ARBA00022723"/>
    </source>
</evidence>
<evidence type="ECO:0000256" key="4">
    <source>
        <dbReference type="ARBA" id="ARBA00022670"/>
    </source>
</evidence>
<dbReference type="InterPro" id="IPR001584">
    <property type="entry name" value="Integrase_cat-core"/>
</dbReference>
<feature type="compositionally biased region" description="Basic residues" evidence="23">
    <location>
        <begin position="169"/>
        <end position="188"/>
    </location>
</feature>
<feature type="compositionally biased region" description="Polar residues" evidence="23">
    <location>
        <begin position="1931"/>
        <end position="1946"/>
    </location>
</feature>
<dbReference type="InterPro" id="IPR043502">
    <property type="entry name" value="DNA/RNA_pol_sf"/>
</dbReference>
<evidence type="ECO:0000256" key="8">
    <source>
        <dbReference type="ARBA" id="ARBA00022741"/>
    </source>
</evidence>
<evidence type="ECO:0000313" key="26">
    <source>
        <dbReference type="Proteomes" id="UP000249464"/>
    </source>
</evidence>
<reference evidence="25 26" key="1">
    <citation type="submission" date="2016-11" db="EMBL/GenBank/DDBJ databases">
        <authorList>
            <person name="Jaros S."/>
            <person name="Januszkiewicz K."/>
            <person name="Wedrychowicz H."/>
        </authorList>
    </citation>
    <scope>NUCLEOTIDE SEQUENCE [LARGE SCALE GENOMIC DNA]</scope>
</reference>
<dbReference type="EMBL" id="FQNC01000043">
    <property type="protein sequence ID" value="SGY44838.1"/>
    <property type="molecule type" value="Genomic_DNA"/>
</dbReference>
<evidence type="ECO:0000256" key="14">
    <source>
        <dbReference type="ARBA" id="ARBA00022884"/>
    </source>
</evidence>
<feature type="region of interest" description="Disordered" evidence="23">
    <location>
        <begin position="1553"/>
        <end position="1599"/>
    </location>
</feature>
<dbReference type="GO" id="GO:0032196">
    <property type="term" value="P:transposition"/>
    <property type="evidence" value="ECO:0007669"/>
    <property type="project" value="UniProtKB-KW"/>
</dbReference>
<dbReference type="GO" id="GO:0003887">
    <property type="term" value="F:DNA-directed DNA polymerase activity"/>
    <property type="evidence" value="ECO:0007669"/>
    <property type="project" value="UniProtKB-KW"/>
</dbReference>
<keyword evidence="14" id="KW-0694">RNA-binding</keyword>
<evidence type="ECO:0000256" key="16">
    <source>
        <dbReference type="ARBA" id="ARBA00022918"/>
    </source>
</evidence>
<keyword evidence="15" id="KW-0229">DNA integration</keyword>
<dbReference type="Proteomes" id="UP000249464">
    <property type="component" value="Unassembled WGS sequence"/>
</dbReference>
<proteinExistence type="predicted"/>
<evidence type="ECO:0000259" key="24">
    <source>
        <dbReference type="PROSITE" id="PS50994"/>
    </source>
</evidence>
<dbReference type="InterPro" id="IPR025724">
    <property type="entry name" value="GAG-pre-integrase_dom"/>
</dbReference>
<keyword evidence="13" id="KW-0460">Magnesium</keyword>
<keyword evidence="11" id="KW-0378">Hydrolase</keyword>
<organism evidence="25 26">
    <name type="scientific">Microbotryum silenes-dioicae</name>
    <dbReference type="NCBI Taxonomy" id="796604"/>
    <lineage>
        <taxon>Eukaryota</taxon>
        <taxon>Fungi</taxon>
        <taxon>Dikarya</taxon>
        <taxon>Basidiomycota</taxon>
        <taxon>Pucciniomycotina</taxon>
        <taxon>Microbotryomycetes</taxon>
        <taxon>Microbotryales</taxon>
        <taxon>Microbotryaceae</taxon>
        <taxon>Microbotryum</taxon>
    </lineage>
</organism>
<dbReference type="GO" id="GO:0046872">
    <property type="term" value="F:metal ion binding"/>
    <property type="evidence" value="ECO:0007669"/>
    <property type="project" value="UniProtKB-KW"/>
</dbReference>
<dbReference type="InterPro" id="IPR039537">
    <property type="entry name" value="Retrotran_Ty1/copia-like"/>
</dbReference>
<dbReference type="Pfam" id="PF14223">
    <property type="entry name" value="Retrotran_gag_2"/>
    <property type="match status" value="1"/>
</dbReference>
<feature type="region of interest" description="Disordered" evidence="23">
    <location>
        <begin position="1910"/>
        <end position="2045"/>
    </location>
</feature>
<dbReference type="GO" id="GO:0003723">
    <property type="term" value="F:RNA binding"/>
    <property type="evidence" value="ECO:0007669"/>
    <property type="project" value="UniProtKB-KW"/>
</dbReference>
<evidence type="ECO:0000256" key="3">
    <source>
        <dbReference type="ARBA" id="ARBA00022612"/>
    </source>
</evidence>
<dbReference type="GO" id="GO:0003964">
    <property type="term" value="F:RNA-directed DNA polymerase activity"/>
    <property type="evidence" value="ECO:0007669"/>
    <property type="project" value="UniProtKB-KW"/>
</dbReference>
<evidence type="ECO:0000256" key="21">
    <source>
        <dbReference type="ARBA" id="ARBA00048173"/>
    </source>
</evidence>
<accession>A0A2X0M6M0</accession>
<dbReference type="Pfam" id="PF25597">
    <property type="entry name" value="SH3_retrovirus"/>
    <property type="match status" value="1"/>
</dbReference>
<dbReference type="PANTHER" id="PTHR42648">
    <property type="entry name" value="TRANSPOSASE, PUTATIVE-RELATED"/>
    <property type="match status" value="1"/>
</dbReference>